<gene>
    <name evidence="9" type="ORF">GCM10009554_71610</name>
</gene>
<evidence type="ECO:0000256" key="6">
    <source>
        <dbReference type="ARBA" id="ARBA00023136"/>
    </source>
</evidence>
<reference evidence="9 10" key="1">
    <citation type="journal article" date="2019" name="Int. J. Syst. Evol. Microbiol.">
        <title>The Global Catalogue of Microorganisms (GCM) 10K type strain sequencing project: providing services to taxonomists for standard genome sequencing and annotation.</title>
        <authorList>
            <consortium name="The Broad Institute Genomics Platform"/>
            <consortium name="The Broad Institute Genome Sequencing Center for Infectious Disease"/>
            <person name="Wu L."/>
            <person name="Ma J."/>
        </authorList>
    </citation>
    <scope>NUCLEOTIDE SEQUENCE [LARGE SCALE GENOMIC DNA]</scope>
    <source>
        <strain evidence="9 10">JCM 10977</strain>
    </source>
</reference>
<dbReference type="InterPro" id="IPR003856">
    <property type="entry name" value="LPS_length_determ_N"/>
</dbReference>
<keyword evidence="3" id="KW-1003">Cell membrane</keyword>
<organism evidence="9 10">
    <name type="scientific">Kribbella koreensis</name>
    <dbReference type="NCBI Taxonomy" id="57909"/>
    <lineage>
        <taxon>Bacteria</taxon>
        <taxon>Bacillati</taxon>
        <taxon>Actinomycetota</taxon>
        <taxon>Actinomycetes</taxon>
        <taxon>Propionibacteriales</taxon>
        <taxon>Kribbellaceae</taxon>
        <taxon>Kribbella</taxon>
    </lineage>
</organism>
<evidence type="ECO:0000256" key="4">
    <source>
        <dbReference type="ARBA" id="ARBA00022692"/>
    </source>
</evidence>
<dbReference type="PANTHER" id="PTHR32309:SF31">
    <property type="entry name" value="CAPSULAR EXOPOLYSACCHARIDE FAMILY"/>
    <property type="match status" value="1"/>
</dbReference>
<keyword evidence="6 7" id="KW-0472">Membrane</keyword>
<dbReference type="InterPro" id="IPR050445">
    <property type="entry name" value="Bact_polysacc_biosynth/exp"/>
</dbReference>
<feature type="domain" description="Polysaccharide chain length determinant N-terminal" evidence="8">
    <location>
        <begin position="14"/>
        <end position="98"/>
    </location>
</feature>
<dbReference type="Gene3D" id="3.40.50.300">
    <property type="entry name" value="P-loop containing nucleotide triphosphate hydrolases"/>
    <property type="match status" value="1"/>
</dbReference>
<evidence type="ECO:0000259" key="8">
    <source>
        <dbReference type="Pfam" id="PF02706"/>
    </source>
</evidence>
<dbReference type="SUPFAM" id="SSF52540">
    <property type="entry name" value="P-loop containing nucleoside triphosphate hydrolases"/>
    <property type="match status" value="1"/>
</dbReference>
<dbReference type="Proteomes" id="UP001500542">
    <property type="component" value="Unassembled WGS sequence"/>
</dbReference>
<evidence type="ECO:0000256" key="5">
    <source>
        <dbReference type="ARBA" id="ARBA00022989"/>
    </source>
</evidence>
<evidence type="ECO:0000256" key="7">
    <source>
        <dbReference type="SAM" id="Phobius"/>
    </source>
</evidence>
<feature type="transmembrane region" description="Helical" evidence="7">
    <location>
        <begin position="254"/>
        <end position="273"/>
    </location>
</feature>
<dbReference type="RefSeq" id="WP_343980949.1">
    <property type="nucleotide sequence ID" value="NZ_BAAAHK010000020.1"/>
</dbReference>
<dbReference type="EMBL" id="BAAAHK010000020">
    <property type="protein sequence ID" value="GAA0958839.1"/>
    <property type="molecule type" value="Genomic_DNA"/>
</dbReference>
<comment type="similarity">
    <text evidence="2">Belongs to the CpsC/CapA family.</text>
</comment>
<evidence type="ECO:0000256" key="1">
    <source>
        <dbReference type="ARBA" id="ARBA00004651"/>
    </source>
</evidence>
<protein>
    <recommendedName>
        <fullName evidence="8">Polysaccharide chain length determinant N-terminal domain-containing protein</fullName>
    </recommendedName>
</protein>
<dbReference type="InterPro" id="IPR027417">
    <property type="entry name" value="P-loop_NTPase"/>
</dbReference>
<keyword evidence="10" id="KW-1185">Reference proteome</keyword>
<dbReference type="Pfam" id="PF02706">
    <property type="entry name" value="Wzz"/>
    <property type="match status" value="1"/>
</dbReference>
<name>A0ABN1RK94_9ACTN</name>
<evidence type="ECO:0000256" key="2">
    <source>
        <dbReference type="ARBA" id="ARBA00006683"/>
    </source>
</evidence>
<keyword evidence="5 7" id="KW-1133">Transmembrane helix</keyword>
<dbReference type="PANTHER" id="PTHR32309">
    <property type="entry name" value="TYROSINE-PROTEIN KINASE"/>
    <property type="match status" value="1"/>
</dbReference>
<sequence>MEPGTVVWRDTAQSLLRHKWLIIGCVLLGIGGAAFFSLSQTVRWTASSQVVIGPAVPPALVGNLPTGSDKTGPLGLDLPAETQARVMASPAILREVAKFLQMPTTDDSIQSLASVTRVKAVTDNAYLITIDGPTADEAVRRANAIAQIYLAQRSREAKNLLVTLASQATDRAKTANAQSKTLVKQIEEAQGRNDTQGASSLRDQRVGLATEARQAADEAAAMNKALTGVGASSTLVTPATVDTASSSPLVARDITVGAILGLVLGFGLALLSTHLSPFILTRDQAARAAGAPVITTAIGFRRYRLGFRLRFWLRATPQLPASETTALGTEASGALARRELNPKGIGSGGAGALLVVSASPNSNTAGIALAMAEASARDGRETLLVLADLRSAPVLSHVTDHEGLSDLVTEPAPTRAVRARKMFRPGTVADLYVLPPGLTHDEAALAVAPSLVPGIVADLPPGYSVVVHGQASLGRHGITPLAAAVDASVLVVQVGQDKETDLTRLTAALRFAGAPVLGVVLIGASKHDETLGIPANFTPAEISTLPLR</sequence>
<evidence type="ECO:0000313" key="10">
    <source>
        <dbReference type="Proteomes" id="UP001500542"/>
    </source>
</evidence>
<feature type="transmembrane region" description="Helical" evidence="7">
    <location>
        <begin position="20"/>
        <end position="38"/>
    </location>
</feature>
<accession>A0ABN1RK94</accession>
<proteinExistence type="inferred from homology"/>
<evidence type="ECO:0000256" key="3">
    <source>
        <dbReference type="ARBA" id="ARBA00022475"/>
    </source>
</evidence>
<comment type="caution">
    <text evidence="9">The sequence shown here is derived from an EMBL/GenBank/DDBJ whole genome shotgun (WGS) entry which is preliminary data.</text>
</comment>
<keyword evidence="4 7" id="KW-0812">Transmembrane</keyword>
<comment type="subcellular location">
    <subcellularLocation>
        <location evidence="1">Cell membrane</location>
        <topology evidence="1">Multi-pass membrane protein</topology>
    </subcellularLocation>
</comment>
<evidence type="ECO:0000313" key="9">
    <source>
        <dbReference type="EMBL" id="GAA0958839.1"/>
    </source>
</evidence>